<protein>
    <submittedName>
        <fullName evidence="1">Uncharacterized protein</fullName>
    </submittedName>
</protein>
<comment type="caution">
    <text evidence="1">The sequence shown here is derived from an EMBL/GenBank/DDBJ whole genome shotgun (WGS) entry which is preliminary data.</text>
</comment>
<dbReference type="Proteomes" id="UP001150603">
    <property type="component" value="Unassembled WGS sequence"/>
</dbReference>
<feature type="non-terminal residue" evidence="1">
    <location>
        <position position="236"/>
    </location>
</feature>
<sequence>MKNRPSSKGITNNYNGARVRRSVYTALYREFYMVLEDSDQRIRFLTFSARYYCSALTSFLDDYQALKFQTIDAIRHARAGYLPHRPASNHQLRDMEPPKAPAAKIAVSTEKVTGDALPSNAKFEKSLLLAPASVLLLPESRGGSGGVNGSLHGPCQTPVTVGIFDSAMLLLPPGTVDKTSQFPEAVKIAFSSLVSRYFSKSSHMAINVPKDIVDDVHMALQKNNVQLSILDKAKDE</sequence>
<evidence type="ECO:0000313" key="1">
    <source>
        <dbReference type="EMBL" id="KAJ1930932.1"/>
    </source>
</evidence>
<organism evidence="1 2">
    <name type="scientific">Linderina macrospora</name>
    <dbReference type="NCBI Taxonomy" id="4868"/>
    <lineage>
        <taxon>Eukaryota</taxon>
        <taxon>Fungi</taxon>
        <taxon>Fungi incertae sedis</taxon>
        <taxon>Zoopagomycota</taxon>
        <taxon>Kickxellomycotina</taxon>
        <taxon>Kickxellomycetes</taxon>
        <taxon>Kickxellales</taxon>
        <taxon>Kickxellaceae</taxon>
        <taxon>Linderina</taxon>
    </lineage>
</organism>
<proteinExistence type="predicted"/>
<name>A0ACC1IYU4_9FUNG</name>
<gene>
    <name evidence="1" type="ORF">FBU59_006881</name>
</gene>
<reference evidence="1" key="1">
    <citation type="submission" date="2022-07" db="EMBL/GenBank/DDBJ databases">
        <title>Phylogenomic reconstructions and comparative analyses of Kickxellomycotina fungi.</title>
        <authorList>
            <person name="Reynolds N.K."/>
            <person name="Stajich J.E."/>
            <person name="Barry K."/>
            <person name="Grigoriev I.V."/>
            <person name="Crous P."/>
            <person name="Smith M.E."/>
        </authorList>
    </citation>
    <scope>NUCLEOTIDE SEQUENCE</scope>
    <source>
        <strain evidence="1">NRRL 5244</strain>
    </source>
</reference>
<evidence type="ECO:0000313" key="2">
    <source>
        <dbReference type="Proteomes" id="UP001150603"/>
    </source>
</evidence>
<keyword evidence="2" id="KW-1185">Reference proteome</keyword>
<dbReference type="EMBL" id="JANBPW010006266">
    <property type="protein sequence ID" value="KAJ1930932.1"/>
    <property type="molecule type" value="Genomic_DNA"/>
</dbReference>
<accession>A0ACC1IYU4</accession>